<proteinExistence type="predicted"/>
<feature type="region of interest" description="Disordered" evidence="1">
    <location>
        <begin position="46"/>
        <end position="131"/>
    </location>
</feature>
<evidence type="ECO:0000256" key="1">
    <source>
        <dbReference type="SAM" id="MobiDB-lite"/>
    </source>
</evidence>
<dbReference type="EMBL" id="LR798411">
    <property type="protein sequence ID" value="CAB5229815.1"/>
    <property type="molecule type" value="Genomic_DNA"/>
</dbReference>
<sequence>MASALRKMTGVGADVRQIAALLQAKAPKGHMLAYITPQEAALLKAEGGSGKPHADTGVPSFENEDAGNEFYSVGDMPQDSYAGPSSEAETVGLPPQVSETISAAPPPEISTFPTGSQFETPTAPVAPGLAGATPADIQQYMDIGAGRATALPDQAPAQDVGLMDKAAKATGLSKDTLARLGITGVQALLGGKQATQAREAGQAGKQEIQAVAAPYQAKGQELQAAAQRGELTPTGQQAIAAARAQAAQGAERRGGVGAQQMEAQVQALRNQLLQQQYDYGLKLSGIGDQMALGAIRTGMQADQYANQLTSSYFNNIARIAAGTPTATRPEVA</sequence>
<protein>
    <submittedName>
        <fullName evidence="2">Uncharacterized protein</fullName>
    </submittedName>
</protein>
<gene>
    <name evidence="2" type="ORF">UFOVP1562_17</name>
</gene>
<accession>A0A6J7XFW4</accession>
<reference evidence="2" key="1">
    <citation type="submission" date="2020-05" db="EMBL/GenBank/DDBJ databases">
        <authorList>
            <person name="Chiriac C."/>
            <person name="Salcher M."/>
            <person name="Ghai R."/>
            <person name="Kavagutti S V."/>
        </authorList>
    </citation>
    <scope>NUCLEOTIDE SEQUENCE</scope>
</reference>
<evidence type="ECO:0000313" key="2">
    <source>
        <dbReference type="EMBL" id="CAB5229815.1"/>
    </source>
</evidence>
<name>A0A6J7XFW4_9CAUD</name>
<organism evidence="2">
    <name type="scientific">uncultured Caudovirales phage</name>
    <dbReference type="NCBI Taxonomy" id="2100421"/>
    <lineage>
        <taxon>Viruses</taxon>
        <taxon>Duplodnaviria</taxon>
        <taxon>Heunggongvirae</taxon>
        <taxon>Uroviricota</taxon>
        <taxon>Caudoviricetes</taxon>
        <taxon>Peduoviridae</taxon>
        <taxon>Maltschvirus</taxon>
        <taxon>Maltschvirus maltsch</taxon>
    </lineage>
</organism>
<feature type="compositionally biased region" description="Polar residues" evidence="1">
    <location>
        <begin position="111"/>
        <end position="120"/>
    </location>
</feature>